<evidence type="ECO:0000256" key="2">
    <source>
        <dbReference type="ARBA" id="ARBA00023002"/>
    </source>
</evidence>
<dbReference type="Proteomes" id="UP001314681">
    <property type="component" value="Unassembled WGS sequence"/>
</dbReference>
<organism evidence="5 6">
    <name type="scientific">Diplocloster modestus</name>
    <dbReference type="NCBI Taxonomy" id="2850322"/>
    <lineage>
        <taxon>Bacteria</taxon>
        <taxon>Bacillati</taxon>
        <taxon>Bacillota</taxon>
        <taxon>Clostridia</taxon>
        <taxon>Lachnospirales</taxon>
        <taxon>Lachnospiraceae</taxon>
        <taxon>Diplocloster</taxon>
    </lineage>
</organism>
<dbReference type="InterPro" id="IPR036291">
    <property type="entry name" value="NAD(P)-bd_dom_sf"/>
</dbReference>
<dbReference type="SUPFAM" id="SSF51735">
    <property type="entry name" value="NAD(P)-binding Rossmann-fold domains"/>
    <property type="match status" value="1"/>
</dbReference>
<reference evidence="5 6" key="1">
    <citation type="submission" date="2021-06" db="EMBL/GenBank/DDBJ databases">
        <title>Description of novel taxa of the family Lachnospiraceae.</title>
        <authorList>
            <person name="Chaplin A.V."/>
            <person name="Sokolova S.R."/>
            <person name="Pikina A.P."/>
            <person name="Korzhanova M."/>
            <person name="Belova V."/>
            <person name="Korostin D."/>
            <person name="Efimov B.A."/>
        </authorList>
    </citation>
    <scope>NUCLEOTIDE SEQUENCE [LARGE SCALE GENOMIC DNA]</scope>
    <source>
        <strain evidence="5 6">ASD4241</strain>
    </source>
</reference>
<proteinExistence type="inferred from homology"/>
<keyword evidence="6" id="KW-1185">Reference proteome</keyword>
<accession>A0ABS6K8L4</accession>
<keyword evidence="2" id="KW-0560">Oxidoreductase</keyword>
<comment type="caution">
    <text evidence="5">The sequence shown here is derived from an EMBL/GenBank/DDBJ whole genome shotgun (WGS) entry which is preliminary data.</text>
</comment>
<sequence length="326" mass="35748">MKKVRWGVLGTSNIANNHTVPAMQKAENASLYAVAGRSPEKTEAFLQKFGFEKACLNYEELLEDDQVEAVYISLPNSLHKEWVLKAAARGKHILCEKPLSGNPQDTKEMIEACYKAGVCFMEAFAYLHTPIIKSIKEALDAGCIGKPEYMETTYLIPTPAADNIRVNKETLGGASYDVGCYNTSLVLALLGEMPYSVGAVSEFTAQGIDLLTSAVLKFPDGKRAGMTMGFCSPQEVSRYFIHGSKGTLEAPVPFNSSGRLSYMIHTESGTDTYKFDVPDNYKLEIEQFGRCILEGEDPLVSHAFSMKVARVTEQILEAAGYGTLFA</sequence>
<evidence type="ECO:0000259" key="4">
    <source>
        <dbReference type="Pfam" id="PF22725"/>
    </source>
</evidence>
<dbReference type="PANTHER" id="PTHR22604:SF105">
    <property type="entry name" value="TRANS-1,2-DIHYDROBENZENE-1,2-DIOL DEHYDROGENASE"/>
    <property type="match status" value="1"/>
</dbReference>
<evidence type="ECO:0000313" key="5">
    <source>
        <dbReference type="EMBL" id="MBU9726857.1"/>
    </source>
</evidence>
<protein>
    <submittedName>
        <fullName evidence="5">Gfo/Idh/MocA family oxidoreductase</fullName>
    </submittedName>
</protein>
<evidence type="ECO:0000256" key="1">
    <source>
        <dbReference type="ARBA" id="ARBA00010928"/>
    </source>
</evidence>
<dbReference type="PANTHER" id="PTHR22604">
    <property type="entry name" value="OXIDOREDUCTASES"/>
    <property type="match status" value="1"/>
</dbReference>
<dbReference type="RefSeq" id="WP_158354228.1">
    <property type="nucleotide sequence ID" value="NZ_JAHQCX010000008.1"/>
</dbReference>
<dbReference type="SUPFAM" id="SSF55347">
    <property type="entry name" value="Glyceraldehyde-3-phosphate dehydrogenase-like, C-terminal domain"/>
    <property type="match status" value="1"/>
</dbReference>
<dbReference type="InterPro" id="IPR055170">
    <property type="entry name" value="GFO_IDH_MocA-like_dom"/>
</dbReference>
<dbReference type="Pfam" id="PF22725">
    <property type="entry name" value="GFO_IDH_MocA_C3"/>
    <property type="match status" value="1"/>
</dbReference>
<dbReference type="EMBL" id="JAHQCX010000008">
    <property type="protein sequence ID" value="MBU9726857.1"/>
    <property type="molecule type" value="Genomic_DNA"/>
</dbReference>
<dbReference type="Gene3D" id="3.40.50.720">
    <property type="entry name" value="NAD(P)-binding Rossmann-like Domain"/>
    <property type="match status" value="1"/>
</dbReference>
<feature type="domain" description="GFO/IDH/MocA-like oxidoreductase" evidence="4">
    <location>
        <begin position="133"/>
        <end position="249"/>
    </location>
</feature>
<feature type="domain" description="Gfo/Idh/MocA-like oxidoreductase N-terminal" evidence="3">
    <location>
        <begin position="4"/>
        <end position="123"/>
    </location>
</feature>
<dbReference type="Pfam" id="PF01408">
    <property type="entry name" value="GFO_IDH_MocA"/>
    <property type="match status" value="1"/>
</dbReference>
<dbReference type="InterPro" id="IPR000683">
    <property type="entry name" value="Gfo/Idh/MocA-like_OxRdtase_N"/>
</dbReference>
<evidence type="ECO:0000313" key="6">
    <source>
        <dbReference type="Proteomes" id="UP001314681"/>
    </source>
</evidence>
<dbReference type="InterPro" id="IPR050984">
    <property type="entry name" value="Gfo/Idh/MocA_domain"/>
</dbReference>
<dbReference type="Gene3D" id="3.30.360.10">
    <property type="entry name" value="Dihydrodipicolinate Reductase, domain 2"/>
    <property type="match status" value="1"/>
</dbReference>
<gene>
    <name evidence="5" type="ORF">KTH90_12615</name>
</gene>
<name>A0ABS6K8L4_9FIRM</name>
<comment type="similarity">
    <text evidence="1">Belongs to the Gfo/Idh/MocA family.</text>
</comment>
<evidence type="ECO:0000259" key="3">
    <source>
        <dbReference type="Pfam" id="PF01408"/>
    </source>
</evidence>